<feature type="domain" description="OmpA-like" evidence="2">
    <location>
        <begin position="146"/>
        <end position="274"/>
    </location>
</feature>
<organism evidence="3 4">
    <name type="scientific">Falsiroseomonas stagni DSM 19981</name>
    <dbReference type="NCBI Taxonomy" id="1123062"/>
    <lineage>
        <taxon>Bacteria</taxon>
        <taxon>Pseudomonadati</taxon>
        <taxon>Pseudomonadota</taxon>
        <taxon>Alphaproteobacteria</taxon>
        <taxon>Acetobacterales</taxon>
        <taxon>Roseomonadaceae</taxon>
        <taxon>Falsiroseomonas</taxon>
    </lineage>
</organism>
<evidence type="ECO:0000256" key="1">
    <source>
        <dbReference type="PROSITE-ProRule" id="PRU00473"/>
    </source>
</evidence>
<sequence>MLMIATASLSACGTMQAGEEAEALRLMAERPAVCRVAAPDTFPLPIGRETAMTTTNEGHWCGFFLNQVTGVNAALSPPGASSAAGRRFDTHLVVSAPENGEVRVFTSPSRTLVLYRASPGYDGPDTFTLRLFPGGGYYPVAVNAIPVLAGAPPVGRVLFETDRAVLKPEWRLILDGFLADLRVVTRVEPGETPRLPPGANLRIAGFADPRGGQGYNYELGMRRAAAVRDYIVERSGIDASRVLVESFGMTRPVDTRFPAAPVNRRVEVFLEGGAAGSHGLAPAANDRAGNRTASIR</sequence>
<accession>A0A1I4EV47</accession>
<dbReference type="PROSITE" id="PS51123">
    <property type="entry name" value="OMPA_2"/>
    <property type="match status" value="1"/>
</dbReference>
<dbReference type="InterPro" id="IPR036737">
    <property type="entry name" value="OmpA-like_sf"/>
</dbReference>
<dbReference type="InterPro" id="IPR050330">
    <property type="entry name" value="Bact_OuterMem_StrucFunc"/>
</dbReference>
<dbReference type="Gene3D" id="3.30.1330.60">
    <property type="entry name" value="OmpA-like domain"/>
    <property type="match status" value="1"/>
</dbReference>
<gene>
    <name evidence="3" type="ORF">SAMN02745775_11945</name>
</gene>
<evidence type="ECO:0000313" key="3">
    <source>
        <dbReference type="EMBL" id="SFL09554.1"/>
    </source>
</evidence>
<name>A0A1I4EV47_9PROT</name>
<dbReference type="GO" id="GO:0016020">
    <property type="term" value="C:membrane"/>
    <property type="evidence" value="ECO:0007669"/>
    <property type="project" value="UniProtKB-UniRule"/>
</dbReference>
<dbReference type="InterPro" id="IPR006665">
    <property type="entry name" value="OmpA-like"/>
</dbReference>
<keyword evidence="4" id="KW-1185">Reference proteome</keyword>
<dbReference type="PANTHER" id="PTHR30329:SF21">
    <property type="entry name" value="LIPOPROTEIN YIAD-RELATED"/>
    <property type="match status" value="1"/>
</dbReference>
<dbReference type="STRING" id="1123062.SAMN02745775_11945"/>
<dbReference type="CDD" id="cd07185">
    <property type="entry name" value="OmpA_C-like"/>
    <property type="match status" value="1"/>
</dbReference>
<dbReference type="Pfam" id="PF00691">
    <property type="entry name" value="OmpA"/>
    <property type="match status" value="1"/>
</dbReference>
<evidence type="ECO:0000313" key="4">
    <source>
        <dbReference type="Proteomes" id="UP000199473"/>
    </source>
</evidence>
<dbReference type="Proteomes" id="UP000199473">
    <property type="component" value="Unassembled WGS sequence"/>
</dbReference>
<dbReference type="SUPFAM" id="SSF103088">
    <property type="entry name" value="OmpA-like"/>
    <property type="match status" value="1"/>
</dbReference>
<dbReference type="EMBL" id="FOSQ01000019">
    <property type="protein sequence ID" value="SFL09554.1"/>
    <property type="molecule type" value="Genomic_DNA"/>
</dbReference>
<reference evidence="3 4" key="1">
    <citation type="submission" date="2016-10" db="EMBL/GenBank/DDBJ databases">
        <authorList>
            <person name="de Groot N.N."/>
        </authorList>
    </citation>
    <scope>NUCLEOTIDE SEQUENCE [LARGE SCALE GENOMIC DNA]</scope>
    <source>
        <strain evidence="3 4">DSM 19981</strain>
    </source>
</reference>
<dbReference type="AlphaFoldDB" id="A0A1I4EV47"/>
<evidence type="ECO:0000259" key="2">
    <source>
        <dbReference type="PROSITE" id="PS51123"/>
    </source>
</evidence>
<keyword evidence="1" id="KW-0472">Membrane</keyword>
<dbReference type="PANTHER" id="PTHR30329">
    <property type="entry name" value="STATOR ELEMENT OF FLAGELLAR MOTOR COMPLEX"/>
    <property type="match status" value="1"/>
</dbReference>
<protein>
    <submittedName>
        <fullName evidence="3">OmpA family protein</fullName>
    </submittedName>
</protein>
<proteinExistence type="predicted"/>